<accession>A0A853I4K8</accession>
<comment type="caution">
    <text evidence="6">The sequence shown here is derived from an EMBL/GenBank/DDBJ whole genome shotgun (WGS) entry which is preliminary data.</text>
</comment>
<dbReference type="EMBL" id="JACCKB010000001">
    <property type="protein sequence ID" value="NYZ64527.1"/>
    <property type="molecule type" value="Genomic_DNA"/>
</dbReference>
<dbReference type="SUPFAM" id="SSF69279">
    <property type="entry name" value="Phage tail proteins"/>
    <property type="match status" value="2"/>
</dbReference>
<dbReference type="Gene3D" id="4.10.220.110">
    <property type="match status" value="1"/>
</dbReference>
<dbReference type="InterPro" id="IPR006531">
    <property type="entry name" value="Gp5/Vgr_OB"/>
</dbReference>
<evidence type="ECO:0000256" key="3">
    <source>
        <dbReference type="ARBA" id="ARBA00022525"/>
    </source>
</evidence>
<comment type="similarity">
    <text evidence="2">Belongs to the VgrG protein family.</text>
</comment>
<dbReference type="PANTHER" id="PTHR32305:SF15">
    <property type="entry name" value="PROTEIN RHSA-RELATED"/>
    <property type="match status" value="1"/>
</dbReference>
<evidence type="ECO:0000256" key="1">
    <source>
        <dbReference type="ARBA" id="ARBA00004613"/>
    </source>
</evidence>
<dbReference type="Gene3D" id="2.40.50.230">
    <property type="entry name" value="Gp5 N-terminal domain"/>
    <property type="match status" value="1"/>
</dbReference>
<dbReference type="Pfam" id="PF22178">
    <property type="entry name" value="Gp5_trimer_C"/>
    <property type="match status" value="1"/>
</dbReference>
<name>A0A853I4K8_9GAMM</name>
<dbReference type="Proteomes" id="UP000569732">
    <property type="component" value="Unassembled WGS sequence"/>
</dbReference>
<dbReference type="Pfam" id="PF04717">
    <property type="entry name" value="Phage_base_V"/>
    <property type="match status" value="1"/>
</dbReference>
<dbReference type="AlphaFoldDB" id="A0A853I4K8"/>
<keyword evidence="7" id="KW-1185">Reference proteome</keyword>
<protein>
    <submittedName>
        <fullName evidence="6">Type VI secretion system tip protein VgrG</fullName>
    </submittedName>
</protein>
<evidence type="ECO:0000313" key="7">
    <source>
        <dbReference type="Proteomes" id="UP000569732"/>
    </source>
</evidence>
<dbReference type="SUPFAM" id="SSF69255">
    <property type="entry name" value="gp5 N-terminal domain-like"/>
    <property type="match status" value="1"/>
</dbReference>
<dbReference type="GO" id="GO:0005576">
    <property type="term" value="C:extracellular region"/>
    <property type="evidence" value="ECO:0007669"/>
    <property type="project" value="UniProtKB-SubCell"/>
</dbReference>
<dbReference type="InterPro" id="IPR050708">
    <property type="entry name" value="T6SS_VgrG/RHS"/>
</dbReference>
<sequence length="692" mass="78023">MDIGNTSRFTFTIKGIEDELRVVRFDGREGISRPFIFTIVVACENFDLEFDDILEQTAQLVIREPEQPRYINGIVHAMSVGDPIGDRFCKYVFELVPKFALLHYRINLKIFQQLTAEGIIKQVLENAGLTTDDFTFQITSDLPTRVYCTQYEESDSEFIHRLMAEDGLHYFFDHTEDKCMMVISDSHYSFKPVPVTPEIEYKYQSGQVITDYFIRLFYVTIEAKPNTVVFRDYNFERPKQDLEITEKASGEDSKSGKGSEIGGLEVYQHHVPYRTPEAGKKKAQTALLAYRSTRVLGQGKTNCPYITAGHFFQLQNYDDPRYDVQWLVDDVWHYGSQPQSVEEFTGSGNSGYSNKLHASPRDHVFKTQPVAPKPKIRGSQTAFVTGPKGEEIYCDKYGRVKIQFHWDRDGKYDENSSCWVRVRQPLAGNKWGDLLIPRIGTEVLVKFVNGDPDQPIIMGCLYNGKDKPPYKLPDHKTRTTFKTNSSPGGDGFNEIRLEDKKGNEEVFIHAQKDLDIQVKNDKREHINNERHLNVDNCSYEHLKGKFHQKIDGNYNLNVNKDIHTIINDSLHSTTGVKYSIQAGNEIHIKAGDKIVFDAGVEMTLKGGGSQAKINPSGVHFTAPKIKIKKGTSGSGSGLSIQEPSVAVEADTSIPGLAQSQLGTLKKARELAAPACAICEPCLDNVCPTGEKE</sequence>
<dbReference type="NCBIfam" id="TIGR03361">
    <property type="entry name" value="VI_Rhs_Vgr"/>
    <property type="match status" value="1"/>
</dbReference>
<reference evidence="6 7" key="1">
    <citation type="submission" date="2020-07" db="EMBL/GenBank/DDBJ databases">
        <title>Endozoicomonas sp. nov., isolated from sediment.</title>
        <authorList>
            <person name="Gu T."/>
        </authorList>
    </citation>
    <scope>NUCLEOTIDE SEQUENCE [LARGE SCALE GENOMIC DNA]</scope>
    <source>
        <strain evidence="6 7">SM1973</strain>
    </source>
</reference>
<dbReference type="InterPro" id="IPR006533">
    <property type="entry name" value="T6SS_Vgr_RhsGE"/>
</dbReference>
<dbReference type="Gene3D" id="2.30.110.50">
    <property type="match status" value="1"/>
</dbReference>
<comment type="subcellular location">
    <subcellularLocation>
        <location evidence="1">Secreted</location>
    </subcellularLocation>
</comment>
<feature type="domain" description="Gp5/Type VI secretion system Vgr protein OB-fold" evidence="4">
    <location>
        <begin position="395"/>
        <end position="462"/>
    </location>
</feature>
<dbReference type="Gene3D" id="3.55.50.10">
    <property type="entry name" value="Baseplate protein-like domains"/>
    <property type="match status" value="1"/>
</dbReference>
<dbReference type="PANTHER" id="PTHR32305">
    <property type="match status" value="1"/>
</dbReference>
<evidence type="ECO:0000259" key="4">
    <source>
        <dbReference type="Pfam" id="PF04717"/>
    </source>
</evidence>
<dbReference type="Pfam" id="PF05954">
    <property type="entry name" value="Phage_GPD"/>
    <property type="match status" value="1"/>
</dbReference>
<keyword evidence="3" id="KW-0964">Secreted</keyword>
<dbReference type="InterPro" id="IPR037026">
    <property type="entry name" value="Vgr_OB-fold_dom_sf"/>
</dbReference>
<gene>
    <name evidence="6" type="primary">tssI</name>
    <name evidence="6" type="ORF">H0A36_00815</name>
</gene>
<evidence type="ECO:0000256" key="2">
    <source>
        <dbReference type="ARBA" id="ARBA00005558"/>
    </source>
</evidence>
<dbReference type="NCBIfam" id="TIGR01646">
    <property type="entry name" value="vgr_GE"/>
    <property type="match status" value="1"/>
</dbReference>
<dbReference type="SUPFAM" id="SSF69349">
    <property type="entry name" value="Phage fibre proteins"/>
    <property type="match status" value="1"/>
</dbReference>
<evidence type="ECO:0000259" key="5">
    <source>
        <dbReference type="Pfam" id="PF22178"/>
    </source>
</evidence>
<dbReference type="InterPro" id="IPR054030">
    <property type="entry name" value="Gp5_Vgr_C"/>
</dbReference>
<proteinExistence type="inferred from homology"/>
<organism evidence="6 7">
    <name type="scientific">Spartinivicinus marinus</name>
    <dbReference type="NCBI Taxonomy" id="2994442"/>
    <lineage>
        <taxon>Bacteria</taxon>
        <taxon>Pseudomonadati</taxon>
        <taxon>Pseudomonadota</taxon>
        <taxon>Gammaproteobacteria</taxon>
        <taxon>Oceanospirillales</taxon>
        <taxon>Zooshikellaceae</taxon>
        <taxon>Spartinivicinus</taxon>
    </lineage>
</organism>
<feature type="domain" description="Gp5/Type VI secretion system Vgr C-terminal trimerisation" evidence="5">
    <location>
        <begin position="479"/>
        <end position="587"/>
    </location>
</feature>
<dbReference type="RefSeq" id="WP_180566556.1">
    <property type="nucleotide sequence ID" value="NZ_JACCKB010000001.1"/>
</dbReference>
<evidence type="ECO:0000313" key="6">
    <source>
        <dbReference type="EMBL" id="NYZ64527.1"/>
    </source>
</evidence>
<dbReference type="InterPro" id="IPR017847">
    <property type="entry name" value="T6SS_RhsGE_Vgr_subset"/>
</dbReference>